<protein>
    <submittedName>
        <fullName evidence="6">Glycolate oxidase subunit GlcE</fullName>
        <ecNumber evidence="6">1.1.99.14</ecNumber>
    </submittedName>
</protein>
<dbReference type="RefSeq" id="WP_284102443.1">
    <property type="nucleotide sequence ID" value="NZ_JARRAF010000031.1"/>
</dbReference>
<dbReference type="Pfam" id="PF01565">
    <property type="entry name" value="FAD_binding_4"/>
    <property type="match status" value="1"/>
</dbReference>
<dbReference type="InterPro" id="IPR016169">
    <property type="entry name" value="FAD-bd_PCMH_sub2"/>
</dbReference>
<comment type="caution">
    <text evidence="6">The sequence shown here is derived from an EMBL/GenBank/DDBJ whole genome shotgun (WGS) entry which is preliminary data.</text>
</comment>
<dbReference type="Gene3D" id="1.10.45.10">
    <property type="entry name" value="Vanillyl-alcohol Oxidase, Chain A, domain 4"/>
    <property type="match status" value="1"/>
</dbReference>
<gene>
    <name evidence="6" type="primary">glcE</name>
    <name evidence="6" type="ORF">PZA18_18970</name>
</gene>
<keyword evidence="7" id="KW-1185">Reference proteome</keyword>
<evidence type="ECO:0000256" key="1">
    <source>
        <dbReference type="ARBA" id="ARBA00001974"/>
    </source>
</evidence>
<dbReference type="InterPro" id="IPR036318">
    <property type="entry name" value="FAD-bd_PCMH-like_sf"/>
</dbReference>
<evidence type="ECO:0000259" key="5">
    <source>
        <dbReference type="PROSITE" id="PS51387"/>
    </source>
</evidence>
<dbReference type="PROSITE" id="PS51387">
    <property type="entry name" value="FAD_PCMH"/>
    <property type="match status" value="1"/>
</dbReference>
<name>A0ABT7E249_9NEIS</name>
<dbReference type="Gene3D" id="3.30.465.10">
    <property type="match status" value="1"/>
</dbReference>
<dbReference type="PANTHER" id="PTHR11748">
    <property type="entry name" value="D-LACTATE DEHYDROGENASE"/>
    <property type="match status" value="1"/>
</dbReference>
<evidence type="ECO:0000313" key="7">
    <source>
        <dbReference type="Proteomes" id="UP001172778"/>
    </source>
</evidence>
<dbReference type="InterPro" id="IPR006094">
    <property type="entry name" value="Oxid_FAD_bind_N"/>
</dbReference>
<sequence>MLKTLQQQIADATASARPLQIRGGGSKAAWLRPLAGEPLASLDIGGWRGIVDYAPTELVITVKAGTPLAELYAVLAAERQMLACESPCLNAQATVGGTLATAWAGPRRPYAGGVRDQVLGISMINGNGELLRFGGRVMKNVAGFDVSRLMVGSHGSLGLIVEASLKVWPCPAAELTLQFEMHEADAILQLNRWAGLPLPLSASHWRSGVLHIRLSGAEAAIQAARRQLGGEVCQDGARLWQTLSEEIGPPASHLNANQDLWRLSLPPHTPPWPELPCMQVEWGGGLRWLGLRPDQSHRLITLASAANGHARLWQATDSGPRPGQPPSAASLALHRRIKSAFDPAGIFNPGILFEGV</sequence>
<evidence type="ECO:0000313" key="6">
    <source>
        <dbReference type="EMBL" id="MDK2126129.1"/>
    </source>
</evidence>
<dbReference type="Pfam" id="PF02913">
    <property type="entry name" value="FAD-oxidase_C"/>
    <property type="match status" value="1"/>
</dbReference>
<dbReference type="SUPFAM" id="SSF56176">
    <property type="entry name" value="FAD-binding/transporter-associated domain-like"/>
    <property type="match status" value="1"/>
</dbReference>
<reference evidence="6" key="1">
    <citation type="submission" date="2023-03" db="EMBL/GenBank/DDBJ databases">
        <title>Chitinimonas shenzhenensis gen. nov., sp. nov., a novel member of family Burkholderiaceae isolated from activated sludge collected in Shen Zhen, China.</title>
        <authorList>
            <person name="Wang X."/>
        </authorList>
    </citation>
    <scope>NUCLEOTIDE SEQUENCE</scope>
    <source>
        <strain evidence="6">DQS-5</strain>
    </source>
</reference>
<evidence type="ECO:0000256" key="2">
    <source>
        <dbReference type="ARBA" id="ARBA00022630"/>
    </source>
</evidence>
<evidence type="ECO:0000256" key="4">
    <source>
        <dbReference type="ARBA" id="ARBA00023002"/>
    </source>
</evidence>
<keyword evidence="3" id="KW-0274">FAD</keyword>
<dbReference type="InterPro" id="IPR016164">
    <property type="entry name" value="FAD-linked_Oxase-like_C"/>
</dbReference>
<dbReference type="NCBIfam" id="NF008439">
    <property type="entry name" value="PRK11282.1"/>
    <property type="match status" value="1"/>
</dbReference>
<dbReference type="InterPro" id="IPR004113">
    <property type="entry name" value="FAD-bd_oxidored_4_C"/>
</dbReference>
<feature type="domain" description="FAD-binding PCMH-type" evidence="5">
    <location>
        <begin position="1"/>
        <end position="170"/>
    </location>
</feature>
<dbReference type="InterPro" id="IPR016166">
    <property type="entry name" value="FAD-bd_PCMH"/>
</dbReference>
<dbReference type="InterPro" id="IPR016171">
    <property type="entry name" value="Vanillyl_alc_oxidase_C-sub2"/>
</dbReference>
<dbReference type="SUPFAM" id="SSF55103">
    <property type="entry name" value="FAD-linked oxidases, C-terminal domain"/>
    <property type="match status" value="1"/>
</dbReference>
<dbReference type="GO" id="GO:0019154">
    <property type="term" value="F:glycolate dehydrogenase activity"/>
    <property type="evidence" value="ECO:0007669"/>
    <property type="project" value="UniProtKB-EC"/>
</dbReference>
<keyword evidence="2" id="KW-0285">Flavoprotein</keyword>
<evidence type="ECO:0000256" key="3">
    <source>
        <dbReference type="ARBA" id="ARBA00022827"/>
    </source>
</evidence>
<proteinExistence type="predicted"/>
<comment type="cofactor">
    <cofactor evidence="1">
        <name>FAD</name>
        <dbReference type="ChEBI" id="CHEBI:57692"/>
    </cofactor>
</comment>
<dbReference type="Proteomes" id="UP001172778">
    <property type="component" value="Unassembled WGS sequence"/>
</dbReference>
<dbReference type="EC" id="1.1.99.14" evidence="6"/>
<accession>A0ABT7E249</accession>
<organism evidence="6 7">
    <name type="scientific">Parachitinimonas caeni</name>
    <dbReference type="NCBI Taxonomy" id="3031301"/>
    <lineage>
        <taxon>Bacteria</taxon>
        <taxon>Pseudomonadati</taxon>
        <taxon>Pseudomonadota</taxon>
        <taxon>Betaproteobacteria</taxon>
        <taxon>Neisseriales</taxon>
        <taxon>Chitinibacteraceae</taxon>
        <taxon>Parachitinimonas</taxon>
    </lineage>
</organism>
<keyword evidence="4 6" id="KW-0560">Oxidoreductase</keyword>
<dbReference type="EMBL" id="JARRAF010000031">
    <property type="protein sequence ID" value="MDK2126129.1"/>
    <property type="molecule type" value="Genomic_DNA"/>
</dbReference>
<dbReference type="PANTHER" id="PTHR11748:SF103">
    <property type="entry name" value="GLYCOLATE OXIDASE SUBUNIT GLCE"/>
    <property type="match status" value="1"/>
</dbReference>